<feature type="region of interest" description="Disordered" evidence="1">
    <location>
        <begin position="114"/>
        <end position="228"/>
    </location>
</feature>
<organism evidence="2 3">
    <name type="scientific">Roridomyces roridus</name>
    <dbReference type="NCBI Taxonomy" id="1738132"/>
    <lineage>
        <taxon>Eukaryota</taxon>
        <taxon>Fungi</taxon>
        <taxon>Dikarya</taxon>
        <taxon>Basidiomycota</taxon>
        <taxon>Agaricomycotina</taxon>
        <taxon>Agaricomycetes</taxon>
        <taxon>Agaricomycetidae</taxon>
        <taxon>Agaricales</taxon>
        <taxon>Marasmiineae</taxon>
        <taxon>Mycenaceae</taxon>
        <taxon>Roridomyces</taxon>
    </lineage>
</organism>
<feature type="region of interest" description="Disordered" evidence="1">
    <location>
        <begin position="246"/>
        <end position="286"/>
    </location>
</feature>
<protein>
    <submittedName>
        <fullName evidence="2">Uncharacterized protein</fullName>
    </submittedName>
</protein>
<evidence type="ECO:0000256" key="1">
    <source>
        <dbReference type="SAM" id="MobiDB-lite"/>
    </source>
</evidence>
<dbReference type="EMBL" id="JARKIF010000016">
    <property type="protein sequence ID" value="KAJ7621427.1"/>
    <property type="molecule type" value="Genomic_DNA"/>
</dbReference>
<accession>A0AAD7BHZ1</accession>
<feature type="compositionally biased region" description="Pro residues" evidence="1">
    <location>
        <begin position="262"/>
        <end position="271"/>
    </location>
</feature>
<gene>
    <name evidence="2" type="ORF">FB45DRAFT_1093285</name>
</gene>
<comment type="caution">
    <text evidence="2">The sequence shown here is derived from an EMBL/GenBank/DDBJ whole genome shotgun (WGS) entry which is preliminary data.</text>
</comment>
<feature type="compositionally biased region" description="Low complexity" evidence="1">
    <location>
        <begin position="118"/>
        <end position="135"/>
    </location>
</feature>
<dbReference type="Proteomes" id="UP001221142">
    <property type="component" value="Unassembled WGS sequence"/>
</dbReference>
<name>A0AAD7BHZ1_9AGAR</name>
<dbReference type="AlphaFoldDB" id="A0AAD7BHZ1"/>
<sequence length="286" mass="31385">MDVETLKRKHEGTVSAIICSTASVLPLGPSLDLVMSYPTAYPSPPPPTTNSLSSHQRTQLRRTTQKLGRILGTTPALIEESDEMPSTLPLQLQRLAVPLHVQLSSVYDDGTALNRYPSRSSSDSDSGLSSSSSSSDSHRRTRSVHQNPETYPKVERPFLRIAVGGKKSSKRDSTPQSPPGYDPRHTSFTIPASRAPASFNAIPPPPPSPYGVSAADPYHPSTTSARRHKMDRLRRTLGEGVPLDLVFREEEQVQERERYGTPMPPAYPHGAPPQARRQKRVPVPFA</sequence>
<proteinExistence type="predicted"/>
<feature type="compositionally biased region" description="Basic and acidic residues" evidence="1">
    <location>
        <begin position="246"/>
        <end position="259"/>
    </location>
</feature>
<reference evidence="2" key="1">
    <citation type="submission" date="2023-03" db="EMBL/GenBank/DDBJ databases">
        <title>Massive genome expansion in bonnet fungi (Mycena s.s.) driven by repeated elements and novel gene families across ecological guilds.</title>
        <authorList>
            <consortium name="Lawrence Berkeley National Laboratory"/>
            <person name="Harder C.B."/>
            <person name="Miyauchi S."/>
            <person name="Viragh M."/>
            <person name="Kuo A."/>
            <person name="Thoen E."/>
            <person name="Andreopoulos B."/>
            <person name="Lu D."/>
            <person name="Skrede I."/>
            <person name="Drula E."/>
            <person name="Henrissat B."/>
            <person name="Morin E."/>
            <person name="Kohler A."/>
            <person name="Barry K."/>
            <person name="LaButti K."/>
            <person name="Morin E."/>
            <person name="Salamov A."/>
            <person name="Lipzen A."/>
            <person name="Mereny Z."/>
            <person name="Hegedus B."/>
            <person name="Baldrian P."/>
            <person name="Stursova M."/>
            <person name="Weitz H."/>
            <person name="Taylor A."/>
            <person name="Grigoriev I.V."/>
            <person name="Nagy L.G."/>
            <person name="Martin F."/>
            <person name="Kauserud H."/>
        </authorList>
    </citation>
    <scope>NUCLEOTIDE SEQUENCE</scope>
    <source>
        <strain evidence="2">9284</strain>
    </source>
</reference>
<evidence type="ECO:0000313" key="2">
    <source>
        <dbReference type="EMBL" id="KAJ7621427.1"/>
    </source>
</evidence>
<evidence type="ECO:0000313" key="3">
    <source>
        <dbReference type="Proteomes" id="UP001221142"/>
    </source>
</evidence>
<keyword evidence="3" id="KW-1185">Reference proteome</keyword>